<evidence type="ECO:0000256" key="4">
    <source>
        <dbReference type="ARBA" id="ARBA00022746"/>
    </source>
</evidence>
<gene>
    <name evidence="8" type="ORF">B4U80_05503</name>
</gene>
<dbReference type="SUPFAM" id="SSF51905">
    <property type="entry name" value="FAD/NAD(P)-binding domain"/>
    <property type="match status" value="1"/>
</dbReference>
<protein>
    <recommendedName>
        <fullName evidence="3">Phytoene desaturase</fullName>
    </recommendedName>
    <alternativeName>
        <fullName evidence="6">Phytoene desaturase (3,4-didehydrolycopene-forming)</fullName>
    </alternativeName>
</protein>
<organism evidence="8 9">
    <name type="scientific">Leptotrombidium deliense</name>
    <dbReference type="NCBI Taxonomy" id="299467"/>
    <lineage>
        <taxon>Eukaryota</taxon>
        <taxon>Metazoa</taxon>
        <taxon>Ecdysozoa</taxon>
        <taxon>Arthropoda</taxon>
        <taxon>Chelicerata</taxon>
        <taxon>Arachnida</taxon>
        <taxon>Acari</taxon>
        <taxon>Acariformes</taxon>
        <taxon>Trombidiformes</taxon>
        <taxon>Prostigmata</taxon>
        <taxon>Anystina</taxon>
        <taxon>Parasitengona</taxon>
        <taxon>Trombiculoidea</taxon>
        <taxon>Trombiculidae</taxon>
        <taxon>Leptotrombidium</taxon>
    </lineage>
</organism>
<dbReference type="PROSITE" id="PS00982">
    <property type="entry name" value="PHYTOENE_DH"/>
    <property type="match status" value="1"/>
</dbReference>
<proteinExistence type="inferred from homology"/>
<dbReference type="PANTHER" id="PTHR43734">
    <property type="entry name" value="PHYTOENE DESATURASE"/>
    <property type="match status" value="1"/>
</dbReference>
<dbReference type="Gene3D" id="3.50.50.60">
    <property type="entry name" value="FAD/NAD(P)-binding domain"/>
    <property type="match status" value="2"/>
</dbReference>
<dbReference type="InterPro" id="IPR002937">
    <property type="entry name" value="Amino_oxidase"/>
</dbReference>
<comment type="caution">
    <text evidence="8">The sequence shown here is derived from an EMBL/GenBank/DDBJ whole genome shotgun (WGS) entry which is preliminary data.</text>
</comment>
<comment type="similarity">
    <text evidence="2">Belongs to the carotenoid/retinoid oxidoreductase family.</text>
</comment>
<dbReference type="InterPro" id="IPR036188">
    <property type="entry name" value="FAD/NAD-bd_sf"/>
</dbReference>
<evidence type="ECO:0000256" key="1">
    <source>
        <dbReference type="ARBA" id="ARBA00004829"/>
    </source>
</evidence>
<evidence type="ECO:0000256" key="5">
    <source>
        <dbReference type="ARBA" id="ARBA00023002"/>
    </source>
</evidence>
<feature type="domain" description="Amine oxidase" evidence="7">
    <location>
        <begin position="16"/>
        <end position="496"/>
    </location>
</feature>
<evidence type="ECO:0000313" key="9">
    <source>
        <dbReference type="Proteomes" id="UP000288716"/>
    </source>
</evidence>
<dbReference type="PANTHER" id="PTHR43734:SF1">
    <property type="entry name" value="PHYTOENE DESATURASE"/>
    <property type="match status" value="1"/>
</dbReference>
<dbReference type="NCBIfam" id="TIGR02734">
    <property type="entry name" value="crtI_fam"/>
    <property type="match status" value="1"/>
</dbReference>
<evidence type="ECO:0000313" key="8">
    <source>
        <dbReference type="EMBL" id="RWS24480.1"/>
    </source>
</evidence>
<dbReference type="Proteomes" id="UP000288716">
    <property type="component" value="Unassembled WGS sequence"/>
</dbReference>
<evidence type="ECO:0000256" key="6">
    <source>
        <dbReference type="ARBA" id="ARBA00034551"/>
    </source>
</evidence>
<dbReference type="GO" id="GO:0016627">
    <property type="term" value="F:oxidoreductase activity, acting on the CH-CH group of donors"/>
    <property type="evidence" value="ECO:0007669"/>
    <property type="project" value="UniProtKB-ARBA"/>
</dbReference>
<keyword evidence="9" id="KW-1185">Reference proteome</keyword>
<keyword evidence="4" id="KW-0125">Carotenoid biosynthesis</keyword>
<evidence type="ECO:0000259" key="7">
    <source>
        <dbReference type="Pfam" id="PF01593"/>
    </source>
</evidence>
<dbReference type="AlphaFoldDB" id="A0A443SAE4"/>
<evidence type="ECO:0000256" key="2">
    <source>
        <dbReference type="ARBA" id="ARBA00006046"/>
    </source>
</evidence>
<evidence type="ECO:0000256" key="3">
    <source>
        <dbReference type="ARBA" id="ARBA00013293"/>
    </source>
</evidence>
<dbReference type="VEuPathDB" id="VectorBase:LDEU007559"/>
<dbReference type="STRING" id="299467.A0A443SAE4"/>
<sequence length="508" mass="57794">MTSNKKVIVIGAGVGGTAIAARLAKDGFNVTVLEKNSFGGGRCSILRNGEHRFDQGPSLYLLPKLFQEFFEDLGENINDHIDLLKCPSNYKVHFHDGKYIHLTSDLPKLITEIERFEGKGEQTSQNLLNFIQESYTHYNLGIEFGLKNGYSNIFDVIKKFEQLPALFKVHILETVFGRICKYFSSDYIRRAFTFQTMYMGNSPFEAPAVYSLLQCTEIIDGIWYPKGGFYEVVKALENIAIKHGAKFKYDAPVLKINVDVDYKVTGVTLEDETVLNADLIVCNADTVYAYNRLLPWTEYGMKLGNKFELTASTISFYWSLSKQVLELDTHNIFLAKAYKESFDEIFKEFRLPSEPSFYIHVPNRIDETAAPVNKDTLVVLVPVGHVNNLVSQNFDEWIKRARNAVITTIEERCKVTNFEQLIEHEMINDPRSWKEKFNLWKGSALGLSHIITQMLCFRPSTRCKIFKNLYFVGASTQPGTGVPVVLCSAKLAANQINEDQHCKTNKPL</sequence>
<keyword evidence="5" id="KW-0560">Oxidoreductase</keyword>
<dbReference type="GO" id="GO:0016117">
    <property type="term" value="P:carotenoid biosynthetic process"/>
    <property type="evidence" value="ECO:0007669"/>
    <property type="project" value="UniProtKB-KW"/>
</dbReference>
<feature type="non-terminal residue" evidence="8">
    <location>
        <position position="508"/>
    </location>
</feature>
<dbReference type="EMBL" id="NCKV01004820">
    <property type="protein sequence ID" value="RWS24480.1"/>
    <property type="molecule type" value="Genomic_DNA"/>
</dbReference>
<dbReference type="Pfam" id="PF01593">
    <property type="entry name" value="Amino_oxidase"/>
    <property type="match status" value="1"/>
</dbReference>
<reference evidence="8 9" key="1">
    <citation type="journal article" date="2018" name="Gigascience">
        <title>Genomes of trombidid mites reveal novel predicted allergens and laterally-transferred genes associated with secondary metabolism.</title>
        <authorList>
            <person name="Dong X."/>
            <person name="Chaisiri K."/>
            <person name="Xia D."/>
            <person name="Armstrong S.D."/>
            <person name="Fang Y."/>
            <person name="Donnelly M.J."/>
            <person name="Kadowaki T."/>
            <person name="McGarry J.W."/>
            <person name="Darby A.C."/>
            <person name="Makepeace B.L."/>
        </authorList>
    </citation>
    <scope>NUCLEOTIDE SEQUENCE [LARGE SCALE GENOMIC DNA]</scope>
    <source>
        <strain evidence="8">UoL-UT</strain>
    </source>
</reference>
<dbReference type="InterPro" id="IPR014105">
    <property type="entry name" value="Carotenoid/retinoid_OxRdtase"/>
</dbReference>
<dbReference type="FunFam" id="3.50.50.60:FF:000171">
    <property type="entry name" value="zeta-carotene-forming phytoene desaturase"/>
    <property type="match status" value="1"/>
</dbReference>
<accession>A0A443SAE4</accession>
<dbReference type="OrthoDB" id="7777654at2759"/>
<comment type="pathway">
    <text evidence="1">Carotenoid biosynthesis.</text>
</comment>
<name>A0A443SAE4_9ACAR</name>
<dbReference type="InterPro" id="IPR008150">
    <property type="entry name" value="Phytoene_DH_bac_CS"/>
</dbReference>